<sequence length="277" mass="31612">MTDPRLSYFAQWIEKELGIIYSQENYFQLQNRLEEIVRTMKFNGIDELYSKVQEGAVGQLKQLLIDSATNNETSFFRDARLFTAIEQEIIPNLIKQKPGQKLRFWSAASSMGQEAYSLAMICDQFAKTNSTFDYEIFASDISAKALRRVEEATYSTLEVGRGLTPTQLQKHFTPVGDGNYRVNTNLRSRVKTGRVNLRESFRQVGTFDLILCRNVLIYQRVEAKKEIISRLTNQLESNGLLVMGAGESMIGISQDFEQKDAMGAIFYQLKSVFNKTA</sequence>
<organism evidence="7 8">
    <name type="scientific">Bdellovibrio reynosensis</name>
    <dbReference type="NCBI Taxonomy" id="2835041"/>
    <lineage>
        <taxon>Bacteria</taxon>
        <taxon>Pseudomonadati</taxon>
        <taxon>Bdellovibrionota</taxon>
        <taxon>Bdellovibrionia</taxon>
        <taxon>Bdellovibrionales</taxon>
        <taxon>Pseudobdellovibrionaceae</taxon>
        <taxon>Bdellovibrio</taxon>
    </lineage>
</organism>
<evidence type="ECO:0000256" key="3">
    <source>
        <dbReference type="ARBA" id="ARBA00022603"/>
    </source>
</evidence>
<dbReference type="EMBL" id="CP093442">
    <property type="protein sequence ID" value="UOF00189.1"/>
    <property type="molecule type" value="Genomic_DNA"/>
</dbReference>
<evidence type="ECO:0000256" key="5">
    <source>
        <dbReference type="ARBA" id="ARBA00022691"/>
    </source>
</evidence>
<comment type="catalytic activity">
    <reaction evidence="1">
        <text>L-glutamyl-[protein] + S-adenosyl-L-methionine = [protein]-L-glutamate 5-O-methyl ester + S-adenosyl-L-homocysteine</text>
        <dbReference type="Rhea" id="RHEA:24452"/>
        <dbReference type="Rhea" id="RHEA-COMP:10208"/>
        <dbReference type="Rhea" id="RHEA-COMP:10311"/>
        <dbReference type="ChEBI" id="CHEBI:29973"/>
        <dbReference type="ChEBI" id="CHEBI:57856"/>
        <dbReference type="ChEBI" id="CHEBI:59789"/>
        <dbReference type="ChEBI" id="CHEBI:82795"/>
        <dbReference type="EC" id="2.1.1.80"/>
    </reaction>
</comment>
<dbReference type="InterPro" id="IPR036804">
    <property type="entry name" value="CheR_N_sf"/>
</dbReference>
<evidence type="ECO:0000313" key="8">
    <source>
        <dbReference type="Proteomes" id="UP000830116"/>
    </source>
</evidence>
<dbReference type="SUPFAM" id="SSF53335">
    <property type="entry name" value="S-adenosyl-L-methionine-dependent methyltransferases"/>
    <property type="match status" value="1"/>
</dbReference>
<evidence type="ECO:0000259" key="6">
    <source>
        <dbReference type="PROSITE" id="PS50123"/>
    </source>
</evidence>
<dbReference type="InterPro" id="IPR029063">
    <property type="entry name" value="SAM-dependent_MTases_sf"/>
</dbReference>
<evidence type="ECO:0000256" key="4">
    <source>
        <dbReference type="ARBA" id="ARBA00022679"/>
    </source>
</evidence>
<dbReference type="PRINTS" id="PR00996">
    <property type="entry name" value="CHERMTFRASE"/>
</dbReference>
<dbReference type="EC" id="2.1.1.80" evidence="2"/>
<evidence type="ECO:0000256" key="2">
    <source>
        <dbReference type="ARBA" id="ARBA00012534"/>
    </source>
</evidence>
<evidence type="ECO:0000256" key="1">
    <source>
        <dbReference type="ARBA" id="ARBA00001541"/>
    </source>
</evidence>
<keyword evidence="5" id="KW-0949">S-adenosyl-L-methionine</keyword>
<dbReference type="RefSeq" id="WP_243535911.1">
    <property type="nucleotide sequence ID" value="NZ_CP093442.1"/>
</dbReference>
<reference evidence="7" key="1">
    <citation type="submission" date="2022-03" db="EMBL/GenBank/DDBJ databases">
        <title>Genome Identification and Characterization of new species Bdellovibrio reynosense LBG001 sp. nov. from a Mexico soil sample.</title>
        <authorList>
            <person name="Camilli A."/>
            <person name="Ajao Y."/>
            <person name="Guo X."/>
        </authorList>
    </citation>
    <scope>NUCLEOTIDE SEQUENCE</scope>
    <source>
        <strain evidence="7">LBG001</strain>
    </source>
</reference>
<keyword evidence="8" id="KW-1185">Reference proteome</keyword>
<dbReference type="SUPFAM" id="SSF47757">
    <property type="entry name" value="Chemotaxis receptor methyltransferase CheR, N-terminal domain"/>
    <property type="match status" value="1"/>
</dbReference>
<dbReference type="Pfam" id="PF01739">
    <property type="entry name" value="CheR"/>
    <property type="match status" value="1"/>
</dbReference>
<dbReference type="InterPro" id="IPR022642">
    <property type="entry name" value="CheR_C"/>
</dbReference>
<feature type="domain" description="CheR-type methyltransferase" evidence="6">
    <location>
        <begin position="1"/>
        <end position="277"/>
    </location>
</feature>
<accession>A0ABY4C660</accession>
<dbReference type="PROSITE" id="PS50123">
    <property type="entry name" value="CHER"/>
    <property type="match status" value="1"/>
</dbReference>
<protein>
    <recommendedName>
        <fullName evidence="2">protein-glutamate O-methyltransferase</fullName>
        <ecNumber evidence="2">2.1.1.80</ecNumber>
    </recommendedName>
</protein>
<name>A0ABY4C660_9BACT</name>
<gene>
    <name evidence="7" type="ORF">MNR06_10795</name>
</gene>
<evidence type="ECO:0000313" key="7">
    <source>
        <dbReference type="EMBL" id="UOF00189.1"/>
    </source>
</evidence>
<dbReference type="Gene3D" id="3.40.50.150">
    <property type="entry name" value="Vaccinia Virus protein VP39"/>
    <property type="match status" value="1"/>
</dbReference>
<keyword evidence="3" id="KW-0489">Methyltransferase</keyword>
<dbReference type="Gene3D" id="1.10.155.10">
    <property type="entry name" value="Chemotaxis receptor methyltransferase CheR, N-terminal domain"/>
    <property type="match status" value="1"/>
</dbReference>
<dbReference type="PANTHER" id="PTHR24422:SF21">
    <property type="entry name" value="CHEMOTAXIS PROTEIN METHYLTRANSFERASE 1"/>
    <property type="match status" value="1"/>
</dbReference>
<dbReference type="Proteomes" id="UP000830116">
    <property type="component" value="Chromosome"/>
</dbReference>
<dbReference type="PANTHER" id="PTHR24422">
    <property type="entry name" value="CHEMOTAXIS PROTEIN METHYLTRANSFERASE"/>
    <property type="match status" value="1"/>
</dbReference>
<keyword evidence="4" id="KW-0808">Transferase</keyword>
<proteinExistence type="predicted"/>
<dbReference type="InterPro" id="IPR050903">
    <property type="entry name" value="Bact_Chemotaxis_MeTrfase"/>
</dbReference>
<dbReference type="SMART" id="SM00138">
    <property type="entry name" value="MeTrc"/>
    <property type="match status" value="1"/>
</dbReference>
<dbReference type="InterPro" id="IPR000780">
    <property type="entry name" value="CheR_MeTrfase"/>
</dbReference>